<dbReference type="CDD" id="cd08544">
    <property type="entry name" value="Reeler"/>
    <property type="match status" value="1"/>
</dbReference>
<reference evidence="4 5" key="1">
    <citation type="journal article" date="2021" name="Elife">
        <title>Chloroplast acquisition without the gene transfer in kleptoplastic sea slugs, Plakobranchus ocellatus.</title>
        <authorList>
            <person name="Maeda T."/>
            <person name="Takahashi S."/>
            <person name="Yoshida T."/>
            <person name="Shimamura S."/>
            <person name="Takaki Y."/>
            <person name="Nagai Y."/>
            <person name="Toyoda A."/>
            <person name="Suzuki Y."/>
            <person name="Arimoto A."/>
            <person name="Ishii H."/>
            <person name="Satoh N."/>
            <person name="Nishiyama T."/>
            <person name="Hasebe M."/>
            <person name="Maruyama T."/>
            <person name="Minagawa J."/>
            <person name="Obokata J."/>
            <person name="Shigenobu S."/>
        </authorList>
    </citation>
    <scope>NUCLEOTIDE SEQUENCE [LARGE SCALE GENOMIC DNA]</scope>
</reference>
<dbReference type="InterPro" id="IPR042307">
    <property type="entry name" value="Reeler_sf"/>
</dbReference>
<feature type="chain" id="PRO_5043898745" evidence="2">
    <location>
        <begin position="30"/>
        <end position="213"/>
    </location>
</feature>
<dbReference type="AlphaFoldDB" id="A0AAV4HLL8"/>
<proteinExistence type="predicted"/>
<evidence type="ECO:0000313" key="4">
    <source>
        <dbReference type="EMBL" id="GFR98252.1"/>
    </source>
</evidence>
<protein>
    <submittedName>
        <fullName evidence="4">Ferric-chelate reductase 1</fullName>
    </submittedName>
</protein>
<dbReference type="Pfam" id="PF02014">
    <property type="entry name" value="Reeler"/>
    <property type="match status" value="1"/>
</dbReference>
<dbReference type="InterPro" id="IPR002861">
    <property type="entry name" value="Reeler_dom"/>
</dbReference>
<keyword evidence="1" id="KW-0812">Transmembrane</keyword>
<dbReference type="GO" id="GO:0016020">
    <property type="term" value="C:membrane"/>
    <property type="evidence" value="ECO:0007669"/>
    <property type="project" value="TreeGrafter"/>
</dbReference>
<organism evidence="4 5">
    <name type="scientific">Elysia marginata</name>
    <dbReference type="NCBI Taxonomy" id="1093978"/>
    <lineage>
        <taxon>Eukaryota</taxon>
        <taxon>Metazoa</taxon>
        <taxon>Spiralia</taxon>
        <taxon>Lophotrochozoa</taxon>
        <taxon>Mollusca</taxon>
        <taxon>Gastropoda</taxon>
        <taxon>Heterobranchia</taxon>
        <taxon>Euthyneura</taxon>
        <taxon>Panpulmonata</taxon>
        <taxon>Sacoglossa</taxon>
        <taxon>Placobranchoidea</taxon>
        <taxon>Plakobranchidae</taxon>
        <taxon>Elysia</taxon>
    </lineage>
</organism>
<dbReference type="Proteomes" id="UP000762676">
    <property type="component" value="Unassembled WGS sequence"/>
</dbReference>
<dbReference type="Gene3D" id="2.60.40.4060">
    <property type="entry name" value="Reeler domain"/>
    <property type="match status" value="1"/>
</dbReference>
<evidence type="ECO:0000256" key="1">
    <source>
        <dbReference type="SAM" id="Phobius"/>
    </source>
</evidence>
<name>A0AAV4HLL8_9GAST</name>
<dbReference type="InterPro" id="IPR051237">
    <property type="entry name" value="Ferric-chelate_Red/DefProt"/>
</dbReference>
<keyword evidence="1" id="KW-0472">Membrane</keyword>
<dbReference type="EMBL" id="BMAT01002063">
    <property type="protein sequence ID" value="GFR98252.1"/>
    <property type="molecule type" value="Genomic_DNA"/>
</dbReference>
<sequence length="213" mass="23062">MPSTISYQAKNLALFVASLVCYCSRQATAFPSGAPLSACSHLMPVHIDGELQEKASPYVLVVNDTTYDTKPLKLTVSAVGPSERDFMAFMLQARSEFGETAGHFSQAPVASKPMTCYHTDDTLTHTAAFIRPSMEVLWHPPGKNIGRVAFTGSIAVNKIKFWSVQSNYLKGEGKLDLSLAKLRNGSEGVASFYGGVSTLTSLHMIVLLILKIS</sequence>
<feature type="domain" description="Reelin" evidence="3">
    <location>
        <begin position="39"/>
        <end position="162"/>
    </location>
</feature>
<evidence type="ECO:0000259" key="3">
    <source>
        <dbReference type="Pfam" id="PF02014"/>
    </source>
</evidence>
<evidence type="ECO:0000313" key="5">
    <source>
        <dbReference type="Proteomes" id="UP000762676"/>
    </source>
</evidence>
<keyword evidence="5" id="KW-1185">Reference proteome</keyword>
<feature type="transmembrane region" description="Helical" evidence="1">
    <location>
        <begin position="190"/>
        <end position="210"/>
    </location>
</feature>
<feature type="signal peptide" evidence="2">
    <location>
        <begin position="1"/>
        <end position="29"/>
    </location>
</feature>
<dbReference type="PANTHER" id="PTHR45828:SF42">
    <property type="entry name" value="DEFENSE PROTEIN L(2)34FC"/>
    <property type="match status" value="1"/>
</dbReference>
<dbReference type="PANTHER" id="PTHR45828">
    <property type="entry name" value="CYTOCHROME B561/FERRIC REDUCTASE TRANSMEMBRANE"/>
    <property type="match status" value="1"/>
</dbReference>
<accession>A0AAV4HLL8</accession>
<keyword evidence="1" id="KW-1133">Transmembrane helix</keyword>
<gene>
    <name evidence="4" type="ORF">ElyMa_001013800</name>
</gene>
<comment type="caution">
    <text evidence="4">The sequence shown here is derived from an EMBL/GenBank/DDBJ whole genome shotgun (WGS) entry which is preliminary data.</text>
</comment>
<keyword evidence="2" id="KW-0732">Signal</keyword>
<evidence type="ECO:0000256" key="2">
    <source>
        <dbReference type="SAM" id="SignalP"/>
    </source>
</evidence>